<dbReference type="Gene3D" id="3.40.50.12780">
    <property type="entry name" value="N-terminal domain of ligase-like"/>
    <property type="match status" value="1"/>
</dbReference>
<evidence type="ECO:0000313" key="4">
    <source>
        <dbReference type="Proteomes" id="UP000215199"/>
    </source>
</evidence>
<feature type="domain" description="AMP-dependent synthetase/ligase" evidence="1">
    <location>
        <begin position="8"/>
        <end position="359"/>
    </location>
</feature>
<evidence type="ECO:0000259" key="2">
    <source>
        <dbReference type="Pfam" id="PF13193"/>
    </source>
</evidence>
<dbReference type="GO" id="GO:0016877">
    <property type="term" value="F:ligase activity, forming carbon-sulfur bonds"/>
    <property type="evidence" value="ECO:0007669"/>
    <property type="project" value="UniProtKB-ARBA"/>
</dbReference>
<dbReference type="Gene3D" id="3.30.300.30">
    <property type="match status" value="1"/>
</dbReference>
<dbReference type="RefSeq" id="WP_093954062.1">
    <property type="nucleotide sequence ID" value="NZ_NMUL01000078.1"/>
</dbReference>
<name>A0A229SLR8_9PSEU</name>
<dbReference type="Pfam" id="PF00501">
    <property type="entry name" value="AMP-binding"/>
    <property type="match status" value="1"/>
</dbReference>
<dbReference type="InterPro" id="IPR025110">
    <property type="entry name" value="AMP-bd_C"/>
</dbReference>
<reference evidence="4" key="1">
    <citation type="submission" date="2017-07" db="EMBL/GenBank/DDBJ databases">
        <title>Comparative genome mining reveals phylogenetic distribution patterns of secondary metabolites in Amycolatopsis.</title>
        <authorList>
            <person name="Adamek M."/>
            <person name="Alanjary M."/>
            <person name="Sales-Ortells H."/>
            <person name="Goodfellow M."/>
            <person name="Bull A.T."/>
            <person name="Kalinowski J."/>
            <person name="Ziemert N."/>
        </authorList>
    </citation>
    <scope>NUCLEOTIDE SEQUENCE [LARGE SCALE GENOMIC DNA]</scope>
    <source>
        <strain evidence="4">H5</strain>
    </source>
</reference>
<keyword evidence="4" id="KW-1185">Reference proteome</keyword>
<dbReference type="PANTHER" id="PTHR43767:SF12">
    <property type="entry name" value="AMP-DEPENDENT SYNTHETASE AND LIGASE"/>
    <property type="match status" value="1"/>
</dbReference>
<dbReference type="OrthoDB" id="9803968at2"/>
<dbReference type="CDD" id="cd05936">
    <property type="entry name" value="FC-FACS_FadD_like"/>
    <property type="match status" value="1"/>
</dbReference>
<protein>
    <submittedName>
        <fullName evidence="3">Long-chain fatty acid--CoA ligase</fullName>
    </submittedName>
</protein>
<dbReference type="EMBL" id="NMUL01000078">
    <property type="protein sequence ID" value="OXM59601.1"/>
    <property type="molecule type" value="Genomic_DNA"/>
</dbReference>
<organism evidence="3 4">
    <name type="scientific">Amycolatopsis vastitatis</name>
    <dbReference type="NCBI Taxonomy" id="1905142"/>
    <lineage>
        <taxon>Bacteria</taxon>
        <taxon>Bacillati</taxon>
        <taxon>Actinomycetota</taxon>
        <taxon>Actinomycetes</taxon>
        <taxon>Pseudonocardiales</taxon>
        <taxon>Pseudonocardiaceae</taxon>
        <taxon>Amycolatopsis</taxon>
    </lineage>
</organism>
<keyword evidence="3" id="KW-0436">Ligase</keyword>
<accession>A0A229SLR8</accession>
<dbReference type="InterPro" id="IPR050237">
    <property type="entry name" value="ATP-dep_AMP-bd_enzyme"/>
</dbReference>
<comment type="caution">
    <text evidence="3">The sequence shown here is derived from an EMBL/GenBank/DDBJ whole genome shotgun (WGS) entry which is preliminary data.</text>
</comment>
<evidence type="ECO:0000313" key="3">
    <source>
        <dbReference type="EMBL" id="OXM59601.1"/>
    </source>
</evidence>
<proteinExistence type="predicted"/>
<dbReference type="SUPFAM" id="SSF56801">
    <property type="entry name" value="Acetyl-CoA synthetase-like"/>
    <property type="match status" value="1"/>
</dbReference>
<sequence length="502" mass="52792">MSLAAVLADAAARRPGHPAVVFGPETWTYRQLWLGARRYAAVLAARGVTAGGTVALLLPNSPRFPMAYFGALALGATVVPVHGLLKAGEIEYVLRDSGADVLVCADELLGEGAAGAGRAGVAVLPVSELAERAGRATPIERYVPRAPGDVAVVLYTSGTTGRPKGAMLTHAGLTMNITVTMLSPFRFGPEDVLLGALPLFHTFGQVCGMGVCFRAGATLVLMPSFTAAGAAELLAAHRCTVFMGVPTMFLALLEAGPPSGGVLERAYSGGAALPVKVLEDFEAAFGCPIYEGYGMTETSPVIAYNQPGLPRRPGTVGLPVWGVEAEIARPEPEDRVDLAPAGEVGEIVVRGHNLMAGYLGRPAATAAAVVDGWFRTGDLGVKDQDGYLTLVDRKKDMVVRGGYNVYPREVEEVLARHPAVAQVAVLGVPDARYGEEVCAVVRATEEAEAGPALGAAISAWSRERMAAYKYPRRVEFVDEFPVGPSGKVLKRELAARYERRAA</sequence>
<dbReference type="InterPro" id="IPR000873">
    <property type="entry name" value="AMP-dep_synth/lig_dom"/>
</dbReference>
<dbReference type="PANTHER" id="PTHR43767">
    <property type="entry name" value="LONG-CHAIN-FATTY-ACID--COA LIGASE"/>
    <property type="match status" value="1"/>
</dbReference>
<dbReference type="InterPro" id="IPR045851">
    <property type="entry name" value="AMP-bd_C_sf"/>
</dbReference>
<dbReference type="Proteomes" id="UP000215199">
    <property type="component" value="Unassembled WGS sequence"/>
</dbReference>
<dbReference type="Pfam" id="PF13193">
    <property type="entry name" value="AMP-binding_C"/>
    <property type="match status" value="1"/>
</dbReference>
<dbReference type="AlphaFoldDB" id="A0A229SLR8"/>
<dbReference type="PROSITE" id="PS00455">
    <property type="entry name" value="AMP_BINDING"/>
    <property type="match status" value="1"/>
</dbReference>
<dbReference type="InterPro" id="IPR020845">
    <property type="entry name" value="AMP-binding_CS"/>
</dbReference>
<gene>
    <name evidence="3" type="ORF">CF165_46785</name>
</gene>
<evidence type="ECO:0000259" key="1">
    <source>
        <dbReference type="Pfam" id="PF00501"/>
    </source>
</evidence>
<dbReference type="InterPro" id="IPR042099">
    <property type="entry name" value="ANL_N_sf"/>
</dbReference>
<feature type="domain" description="AMP-binding enzyme C-terminal" evidence="2">
    <location>
        <begin position="409"/>
        <end position="487"/>
    </location>
</feature>